<gene>
    <name evidence="3" type="ORF">BV510_02350</name>
</gene>
<keyword evidence="1" id="KW-0732">Signal</keyword>
<dbReference type="Proteomes" id="UP000191039">
    <property type="component" value="Unassembled WGS sequence"/>
</dbReference>
<evidence type="ECO:0000256" key="1">
    <source>
        <dbReference type="ARBA" id="ARBA00022729"/>
    </source>
</evidence>
<dbReference type="EMBL" id="MIJD01000012">
    <property type="protein sequence ID" value="OPE55974.1"/>
    <property type="molecule type" value="Genomic_DNA"/>
</dbReference>
<protein>
    <recommendedName>
        <fullName evidence="2">YNCE-like beta-propeller domain-containing protein</fullName>
    </recommendedName>
</protein>
<dbReference type="Pfam" id="PF21783">
    <property type="entry name" value="YNCE"/>
    <property type="match status" value="1"/>
</dbReference>
<dbReference type="InterPro" id="IPR015943">
    <property type="entry name" value="WD40/YVTN_repeat-like_dom_sf"/>
</dbReference>
<dbReference type="AlphaFoldDB" id="A0A1T3WNK6"/>
<evidence type="ECO:0000313" key="4">
    <source>
        <dbReference type="Proteomes" id="UP000191039"/>
    </source>
</evidence>
<organism evidence="3 4">
    <name type="scientific">Mycolicibacterium diernhoferi</name>
    <dbReference type="NCBI Taxonomy" id="1801"/>
    <lineage>
        <taxon>Bacteria</taxon>
        <taxon>Bacillati</taxon>
        <taxon>Actinomycetota</taxon>
        <taxon>Actinomycetes</taxon>
        <taxon>Mycobacteriales</taxon>
        <taxon>Mycobacteriaceae</taxon>
        <taxon>Mycolicibacterium</taxon>
    </lineage>
</organism>
<dbReference type="PANTHER" id="PTHR47197">
    <property type="entry name" value="PROTEIN NIRF"/>
    <property type="match status" value="1"/>
</dbReference>
<reference evidence="3 4" key="1">
    <citation type="submission" date="2016-09" db="EMBL/GenBank/DDBJ databases">
        <title>genome sequences of unsequenced Mycobacteria.</title>
        <authorList>
            <person name="Greninger A.L."/>
            <person name="Jerome K.R."/>
            <person name="Mcnair B."/>
            <person name="Wallis C."/>
            <person name="Fang F."/>
        </authorList>
    </citation>
    <scope>NUCLEOTIDE SEQUENCE [LARGE SCALE GENOMIC DNA]</scope>
    <source>
        <strain evidence="3 4">BM1</strain>
    </source>
</reference>
<dbReference type="PANTHER" id="PTHR47197:SF3">
    <property type="entry name" value="DIHYDRO-HEME D1 DEHYDROGENASE"/>
    <property type="match status" value="1"/>
</dbReference>
<dbReference type="RefSeq" id="WP_073858026.1">
    <property type="nucleotide sequence ID" value="NZ_BAAATC010000004.1"/>
</dbReference>
<accession>A0A1T3WNK6</accession>
<dbReference type="InterPro" id="IPR011048">
    <property type="entry name" value="Haem_d1_sf"/>
</dbReference>
<dbReference type="Gene3D" id="2.130.10.10">
    <property type="entry name" value="YVTN repeat-like/Quinoprotein amine dehydrogenase"/>
    <property type="match status" value="2"/>
</dbReference>
<evidence type="ECO:0000259" key="2">
    <source>
        <dbReference type="Pfam" id="PF21783"/>
    </source>
</evidence>
<proteinExistence type="predicted"/>
<comment type="caution">
    <text evidence="3">The sequence shown here is derived from an EMBL/GenBank/DDBJ whole genome shotgun (WGS) entry which is preliminary data.</text>
</comment>
<sequence>MASVFVRANAAALNDPQTAFAGSVAINHGPIADLSANAGAVVAANYGDASVSVVRPDSAGAPARVPVGGEPLAVALTDDRAFVVVSAAEADAVQVIDTRTNAVLATYPLAFTVTAVAASPDGKRAYAARAGHDHVDVAVIDTTAERVGTVDIALGATSVIDSLAVDPSGRRLYVAVTTSTGSRLVVVDTETAKARKSIALGAPIRDLAVAADGTVYVLTSDLAARGVIEVIDPRTFAITAGIGAGTLPIQMALSANGALAYVVDYDEVAVLCTVTREVVETITVGARPMAAALNTPGDRLYIADVDGNVTAFRVAAPAPMYSPFDAAAFDQVRELAPAGV</sequence>
<dbReference type="SUPFAM" id="SSF51004">
    <property type="entry name" value="C-terminal (heme d1) domain of cytochrome cd1-nitrite reductase"/>
    <property type="match status" value="1"/>
</dbReference>
<evidence type="ECO:0000313" key="3">
    <source>
        <dbReference type="EMBL" id="OPE55974.1"/>
    </source>
</evidence>
<feature type="domain" description="YNCE-like beta-propeller" evidence="2">
    <location>
        <begin position="19"/>
        <end position="213"/>
    </location>
</feature>
<name>A0A1T3WNK6_9MYCO</name>
<dbReference type="InterPro" id="IPR051200">
    <property type="entry name" value="Host-pathogen_enzymatic-act"/>
</dbReference>
<dbReference type="InterPro" id="IPR048433">
    <property type="entry name" value="YNCE-like_beta-prop"/>
</dbReference>